<keyword evidence="1" id="KW-0472">Membrane</keyword>
<gene>
    <name evidence="2" type="ORF">NBR_LOCUS2891</name>
</gene>
<evidence type="ECO:0000313" key="3">
    <source>
        <dbReference type="Proteomes" id="UP000271162"/>
    </source>
</evidence>
<dbReference type="Proteomes" id="UP000271162">
    <property type="component" value="Unassembled WGS sequence"/>
</dbReference>
<keyword evidence="3" id="KW-1185">Reference proteome</keyword>
<dbReference type="EMBL" id="UYSL01003775">
    <property type="protein sequence ID" value="VDL66480.1"/>
    <property type="molecule type" value="Genomic_DNA"/>
</dbReference>
<feature type="transmembrane region" description="Helical" evidence="1">
    <location>
        <begin position="114"/>
        <end position="137"/>
    </location>
</feature>
<dbReference type="WBParaSite" id="NBR_0000289001-mRNA-1">
    <property type="protein sequence ID" value="NBR_0000289001-mRNA-1"/>
    <property type="gene ID" value="NBR_0000289001"/>
</dbReference>
<proteinExistence type="predicted"/>
<dbReference type="AlphaFoldDB" id="A0A0N4XK38"/>
<reference evidence="2 3" key="2">
    <citation type="submission" date="2018-11" db="EMBL/GenBank/DDBJ databases">
        <authorList>
            <consortium name="Pathogen Informatics"/>
        </authorList>
    </citation>
    <scope>NUCLEOTIDE SEQUENCE [LARGE SCALE GENOMIC DNA]</scope>
</reference>
<sequence length="177" mass="19683">MSWKKLISNFYCKQLNVDAAGNLSLNAKDPLISDRMLKKSQFESLEAPISSDSEESVGSSLAAALSSASIGSSVRRSLRGVSTVTTHFDDGFSDLAGVPSASQPVSCHIFSFSFFYLFMMFCFLFIYPLLSISLFFSNRSPRHRSLKHLWWLAMYIARTRNWSLAKAHQVSQSSSSG</sequence>
<keyword evidence="1" id="KW-0812">Transmembrane</keyword>
<organism evidence="4">
    <name type="scientific">Nippostrongylus brasiliensis</name>
    <name type="common">Rat hookworm</name>
    <dbReference type="NCBI Taxonomy" id="27835"/>
    <lineage>
        <taxon>Eukaryota</taxon>
        <taxon>Metazoa</taxon>
        <taxon>Ecdysozoa</taxon>
        <taxon>Nematoda</taxon>
        <taxon>Chromadorea</taxon>
        <taxon>Rhabditida</taxon>
        <taxon>Rhabditina</taxon>
        <taxon>Rhabditomorpha</taxon>
        <taxon>Strongyloidea</taxon>
        <taxon>Heligmosomidae</taxon>
        <taxon>Nippostrongylus</taxon>
    </lineage>
</organism>
<evidence type="ECO:0000313" key="4">
    <source>
        <dbReference type="WBParaSite" id="NBR_0000289001-mRNA-1"/>
    </source>
</evidence>
<keyword evidence="1" id="KW-1133">Transmembrane helix</keyword>
<evidence type="ECO:0000313" key="2">
    <source>
        <dbReference type="EMBL" id="VDL66480.1"/>
    </source>
</evidence>
<accession>A0A0N4XK38</accession>
<protein>
    <submittedName>
        <fullName evidence="2 4">Uncharacterized protein</fullName>
    </submittedName>
</protein>
<evidence type="ECO:0000256" key="1">
    <source>
        <dbReference type="SAM" id="Phobius"/>
    </source>
</evidence>
<name>A0A0N4XK38_NIPBR</name>
<reference evidence="4" key="1">
    <citation type="submission" date="2017-02" db="UniProtKB">
        <authorList>
            <consortium name="WormBaseParasite"/>
        </authorList>
    </citation>
    <scope>IDENTIFICATION</scope>
</reference>